<dbReference type="AlphaFoldDB" id="A0A834MB96"/>
<protein>
    <submittedName>
        <fullName evidence="3">Uncharacterized protein</fullName>
    </submittedName>
</protein>
<evidence type="ECO:0000313" key="3">
    <source>
        <dbReference type="EMBL" id="KAF7278576.1"/>
    </source>
</evidence>
<dbReference type="Proteomes" id="UP000625711">
    <property type="component" value="Unassembled WGS sequence"/>
</dbReference>
<keyword evidence="2" id="KW-0539">Nucleus</keyword>
<proteinExistence type="predicted"/>
<dbReference type="GO" id="GO:0006397">
    <property type="term" value="P:mRNA processing"/>
    <property type="evidence" value="ECO:0007669"/>
    <property type="project" value="InterPro"/>
</dbReference>
<keyword evidence="4" id="KW-1185">Reference proteome</keyword>
<gene>
    <name evidence="3" type="ORF">GWI33_008198</name>
</gene>
<name>A0A834MB96_RHYFE</name>
<comment type="caution">
    <text evidence="3">The sequence shown here is derived from an EMBL/GenBank/DDBJ whole genome shotgun (WGS) entry which is preliminary data.</text>
</comment>
<evidence type="ECO:0000256" key="2">
    <source>
        <dbReference type="ARBA" id="ARBA00023242"/>
    </source>
</evidence>
<dbReference type="GO" id="GO:0000445">
    <property type="term" value="C:THO complex part of transcription export complex"/>
    <property type="evidence" value="ECO:0007669"/>
    <property type="project" value="InterPro"/>
</dbReference>
<dbReference type="InterPro" id="IPR008501">
    <property type="entry name" value="THOC7/Mft1"/>
</dbReference>
<sequence>MTEEYVIKRKLLYDIEGNEHGKKIHNFIKLLSKWILENEDKRESDTKFNKLCADLNTIISNHKKSNLLQKRKLKQIKLFRSLYRHYEEQIKILKANLKKQKVLLQNAKIISKNYTSYTLLIKMIRRQETRHFYNNKIDSIKNEISSLLIEKDKLNKKYHSKIHQCTVLSMSAQHLCQTE</sequence>
<dbReference type="EMBL" id="JAACXV010000396">
    <property type="protein sequence ID" value="KAF7278576.1"/>
    <property type="molecule type" value="Genomic_DNA"/>
</dbReference>
<dbReference type="OrthoDB" id="205166at2759"/>
<evidence type="ECO:0000256" key="1">
    <source>
        <dbReference type="ARBA" id="ARBA00004123"/>
    </source>
</evidence>
<evidence type="ECO:0000313" key="4">
    <source>
        <dbReference type="Proteomes" id="UP000625711"/>
    </source>
</evidence>
<reference evidence="3" key="1">
    <citation type="submission" date="2020-08" db="EMBL/GenBank/DDBJ databases">
        <title>Genome sequencing and assembly of the red palm weevil Rhynchophorus ferrugineus.</title>
        <authorList>
            <person name="Dias G.B."/>
            <person name="Bergman C.M."/>
            <person name="Manee M."/>
        </authorList>
    </citation>
    <scope>NUCLEOTIDE SEQUENCE</scope>
    <source>
        <strain evidence="3">AA-2017</strain>
        <tissue evidence="3">Whole larva</tissue>
    </source>
</reference>
<organism evidence="3 4">
    <name type="scientific">Rhynchophorus ferrugineus</name>
    <name type="common">Red palm weevil</name>
    <name type="synonym">Curculio ferrugineus</name>
    <dbReference type="NCBI Taxonomy" id="354439"/>
    <lineage>
        <taxon>Eukaryota</taxon>
        <taxon>Metazoa</taxon>
        <taxon>Ecdysozoa</taxon>
        <taxon>Arthropoda</taxon>
        <taxon>Hexapoda</taxon>
        <taxon>Insecta</taxon>
        <taxon>Pterygota</taxon>
        <taxon>Neoptera</taxon>
        <taxon>Endopterygota</taxon>
        <taxon>Coleoptera</taxon>
        <taxon>Polyphaga</taxon>
        <taxon>Cucujiformia</taxon>
        <taxon>Curculionidae</taxon>
        <taxon>Dryophthorinae</taxon>
        <taxon>Rhynchophorus</taxon>
    </lineage>
</organism>
<comment type="subcellular location">
    <subcellularLocation>
        <location evidence="1">Nucleus</location>
    </subcellularLocation>
</comment>
<accession>A0A834MB96</accession>
<dbReference type="Pfam" id="PF05615">
    <property type="entry name" value="THOC7"/>
    <property type="match status" value="1"/>
</dbReference>